<feature type="binding site" evidence="5">
    <location>
        <position position="294"/>
    </location>
    <ligand>
        <name>substrate</name>
    </ligand>
</feature>
<comment type="subunit">
    <text evidence="5">Homodimer.</text>
</comment>
<dbReference type="InterPro" id="IPR002986">
    <property type="entry name" value="DAP_deCOOHase_LysA"/>
</dbReference>
<dbReference type="eggNOG" id="COG0019">
    <property type="taxonomic scope" value="Bacteria"/>
</dbReference>
<feature type="domain" description="Orn/DAP/Arg decarboxylase 2 N-terminal" evidence="9">
    <location>
        <begin position="40"/>
        <end position="297"/>
    </location>
</feature>
<feature type="binding site" evidence="5">
    <location>
        <position position="331"/>
    </location>
    <ligand>
        <name>substrate</name>
    </ligand>
</feature>
<feature type="binding site" evidence="5">
    <location>
        <position position="363"/>
    </location>
    <ligand>
        <name>substrate</name>
    </ligand>
</feature>
<comment type="similarity">
    <text evidence="5">Belongs to the Orn/Lys/Arg decarboxylase class-II family. LysA subfamily.</text>
</comment>
<evidence type="ECO:0000256" key="3">
    <source>
        <dbReference type="ARBA" id="ARBA00022898"/>
    </source>
</evidence>
<reference evidence="10 11" key="1">
    <citation type="journal article" date="2015" name="Genome Announc.">
        <title>Expanding the biotechnology potential of lactobacilli through comparative genomics of 213 strains and associated genera.</title>
        <authorList>
            <person name="Sun Z."/>
            <person name="Harris H.M."/>
            <person name="McCann A."/>
            <person name="Guo C."/>
            <person name="Argimon S."/>
            <person name="Zhang W."/>
            <person name="Yang X."/>
            <person name="Jeffery I.B."/>
            <person name="Cooney J.C."/>
            <person name="Kagawa T.F."/>
            <person name="Liu W."/>
            <person name="Song Y."/>
            <person name="Salvetti E."/>
            <person name="Wrobel A."/>
            <person name="Rasinkangas P."/>
            <person name="Parkhill J."/>
            <person name="Rea M.C."/>
            <person name="O'Sullivan O."/>
            <person name="Ritari J."/>
            <person name="Douillard F.P."/>
            <person name="Paul Ross R."/>
            <person name="Yang R."/>
            <person name="Briner A.E."/>
            <person name="Felis G.E."/>
            <person name="de Vos W.M."/>
            <person name="Barrangou R."/>
            <person name="Klaenhammer T.R."/>
            <person name="Caufield P.W."/>
            <person name="Cui Y."/>
            <person name="Zhang H."/>
            <person name="O'Toole P.W."/>
        </authorList>
    </citation>
    <scope>NUCLEOTIDE SEQUENCE [LARGE SCALE GENOMIC DNA]</scope>
    <source>
        <strain evidence="10 11">DSM 18933</strain>
    </source>
</reference>
<feature type="binding site" evidence="5">
    <location>
        <position position="335"/>
    </location>
    <ligand>
        <name>substrate</name>
    </ligand>
</feature>
<dbReference type="PRINTS" id="PR01181">
    <property type="entry name" value="DAPDCRBXLASE"/>
</dbReference>
<evidence type="ECO:0000256" key="6">
    <source>
        <dbReference type="NCBIfam" id="TIGR01048"/>
    </source>
</evidence>
<sequence>MKFMGNNITTNQDGHLTIGGVDTLQIAKEFGTPTIVYDVSKIKEQINAFKTGFETQGVKYHVSYASKAFSSLAMYKLISEMNIGSDVVSGGELYAALKGGLNPKEIEFHGNNKSRQELEMAIDNGVGYIIIDNFYEIELLGEILDEKQANVDVLLRLAPGIHAETHDYISTGQEKSKFGFDIKSGQADMALKQVLDNNRFNLIGIHAHIGSQIFATDGFVQEANKLMDVLNEWQQKYDFSAKVVNLGGGFGIRYTDDDNPLAIQEFIKIIVDALKSKSKEYGYDLPEIWVEPGRSIVGEAGTTLYTIGSRKDVKGVGSFVAVDGGMGDNIRPALYQAKYDAYLAKDPTAKPQQNASIVGKYCESGDILIKDYDLPMTKPGDVLAMPSTGAYGYVMASNYNRNPKPAVVFVEDGKARLVVKRETYDDMLKNEIL</sequence>
<feature type="binding site" evidence="5">
    <location>
        <position position="391"/>
    </location>
    <ligand>
        <name>substrate</name>
    </ligand>
</feature>
<dbReference type="AlphaFoldDB" id="A0A0R1WLW8"/>
<dbReference type="UniPathway" id="UPA00034">
    <property type="reaction ID" value="UER00027"/>
</dbReference>
<keyword evidence="2 5" id="KW-0210">Decarboxylase</keyword>
<dbReference type="Gene3D" id="3.20.20.10">
    <property type="entry name" value="Alanine racemase"/>
    <property type="match status" value="1"/>
</dbReference>
<keyword evidence="5 8" id="KW-0457">Lysine biosynthesis</keyword>
<feature type="modified residue" description="N6-(pyridoxal phosphate)lysine" evidence="5 7">
    <location>
        <position position="67"/>
    </location>
</feature>
<dbReference type="EC" id="4.1.1.20" evidence="5 6"/>
<evidence type="ECO:0000256" key="1">
    <source>
        <dbReference type="ARBA" id="ARBA00001933"/>
    </source>
</evidence>
<protein>
    <recommendedName>
        <fullName evidence="5 6">Diaminopimelate decarboxylase</fullName>
        <shortName evidence="5">DAP decarboxylase</shortName>
        <shortName evidence="5">DAPDC</shortName>
        <ecNumber evidence="5 6">4.1.1.20</ecNumber>
    </recommendedName>
</protein>
<dbReference type="HAMAP" id="MF_02120">
    <property type="entry name" value="LysA"/>
    <property type="match status" value="1"/>
</dbReference>
<feature type="binding site" evidence="5">
    <location>
        <position position="391"/>
    </location>
    <ligand>
        <name>pyridoxal 5'-phosphate</name>
        <dbReference type="ChEBI" id="CHEBI:597326"/>
    </ligand>
</feature>
<evidence type="ECO:0000256" key="2">
    <source>
        <dbReference type="ARBA" id="ARBA00022793"/>
    </source>
</evidence>
<feature type="binding site" evidence="5">
    <location>
        <position position="249"/>
    </location>
    <ligand>
        <name>pyridoxal 5'-phosphate</name>
        <dbReference type="ChEBI" id="CHEBI:597326"/>
    </ligand>
</feature>
<comment type="caution">
    <text evidence="10">The sequence shown here is derived from an EMBL/GenBank/DDBJ whole genome shotgun (WGS) entry which is preliminary data.</text>
</comment>
<evidence type="ECO:0000256" key="4">
    <source>
        <dbReference type="ARBA" id="ARBA00023239"/>
    </source>
</evidence>
<dbReference type="InterPro" id="IPR000183">
    <property type="entry name" value="Orn/DAP/Arg_de-COase"/>
</dbReference>
<comment type="pathway">
    <text evidence="5 8">Amino-acid biosynthesis; L-lysine biosynthesis via DAP pathway; L-lysine from DL-2,6-diaminopimelate: step 1/1.</text>
</comment>
<dbReference type="PANTHER" id="PTHR43727">
    <property type="entry name" value="DIAMINOPIMELATE DECARBOXYLASE"/>
    <property type="match status" value="1"/>
</dbReference>
<dbReference type="PATRIC" id="fig|1423755.3.peg.727"/>
<feature type="binding site" evidence="5">
    <location>
        <begin position="291"/>
        <end position="294"/>
    </location>
    <ligand>
        <name>pyridoxal 5'-phosphate</name>
        <dbReference type="ChEBI" id="CHEBI:597326"/>
    </ligand>
</feature>
<dbReference type="InterPro" id="IPR029066">
    <property type="entry name" value="PLP-binding_barrel"/>
</dbReference>
<keyword evidence="3 5" id="KW-0663">Pyridoxal phosphate</keyword>
<dbReference type="GO" id="GO:0008836">
    <property type="term" value="F:diaminopimelate decarboxylase activity"/>
    <property type="evidence" value="ECO:0007669"/>
    <property type="project" value="UniProtKB-UniRule"/>
</dbReference>
<comment type="catalytic activity">
    <reaction evidence="5 8">
        <text>meso-2,6-diaminopimelate + H(+) = L-lysine + CO2</text>
        <dbReference type="Rhea" id="RHEA:15101"/>
        <dbReference type="ChEBI" id="CHEBI:15378"/>
        <dbReference type="ChEBI" id="CHEBI:16526"/>
        <dbReference type="ChEBI" id="CHEBI:32551"/>
        <dbReference type="ChEBI" id="CHEBI:57791"/>
        <dbReference type="EC" id="4.1.1.20"/>
    </reaction>
</comment>
<dbReference type="SUPFAM" id="SSF51419">
    <property type="entry name" value="PLP-binding barrel"/>
    <property type="match status" value="1"/>
</dbReference>
<feature type="active site" description="Proton donor" evidence="7">
    <location>
        <position position="362"/>
    </location>
</feature>
<comment type="function">
    <text evidence="5">Specifically catalyzes the decarboxylation of meso-diaminopimelate (meso-DAP) to L-lysine.</text>
</comment>
<dbReference type="Pfam" id="PF02784">
    <property type="entry name" value="Orn_Arg_deC_N"/>
    <property type="match status" value="1"/>
</dbReference>
<dbReference type="Gene3D" id="2.40.37.10">
    <property type="entry name" value="Lyase, Ornithine Decarboxylase, Chain A, domain 1"/>
    <property type="match status" value="1"/>
</dbReference>
<evidence type="ECO:0000256" key="7">
    <source>
        <dbReference type="PIRSR" id="PIRSR600183-50"/>
    </source>
</evidence>
<evidence type="ECO:0000256" key="5">
    <source>
        <dbReference type="HAMAP-Rule" id="MF_02120"/>
    </source>
</evidence>
<dbReference type="InterPro" id="IPR022644">
    <property type="entry name" value="De-COase2_N"/>
</dbReference>
<dbReference type="EMBL" id="AZGD01000090">
    <property type="protein sequence ID" value="KRM18888.1"/>
    <property type="molecule type" value="Genomic_DNA"/>
</dbReference>
<evidence type="ECO:0000313" key="10">
    <source>
        <dbReference type="EMBL" id="KRM18888.1"/>
    </source>
</evidence>
<dbReference type="Proteomes" id="UP000051054">
    <property type="component" value="Unassembled WGS sequence"/>
</dbReference>
<dbReference type="FunFam" id="3.20.20.10:FF:000003">
    <property type="entry name" value="Diaminopimelate decarboxylase"/>
    <property type="match status" value="1"/>
</dbReference>
<evidence type="ECO:0000259" key="9">
    <source>
        <dbReference type="Pfam" id="PF02784"/>
    </source>
</evidence>
<dbReference type="InterPro" id="IPR009006">
    <property type="entry name" value="Ala_racemase/Decarboxylase_C"/>
</dbReference>
<dbReference type="SUPFAM" id="SSF50621">
    <property type="entry name" value="Alanine racemase C-terminal domain-like"/>
    <property type="match status" value="1"/>
</dbReference>
<organism evidence="10 11">
    <name type="scientific">Ligilactobacillus hayakitensis DSM 18933 = JCM 14209</name>
    <dbReference type="NCBI Taxonomy" id="1423755"/>
    <lineage>
        <taxon>Bacteria</taxon>
        <taxon>Bacillati</taxon>
        <taxon>Bacillota</taxon>
        <taxon>Bacilli</taxon>
        <taxon>Lactobacillales</taxon>
        <taxon>Lactobacillaceae</taxon>
        <taxon>Ligilactobacillus</taxon>
    </lineage>
</organism>
<evidence type="ECO:0000313" key="11">
    <source>
        <dbReference type="Proteomes" id="UP000051054"/>
    </source>
</evidence>
<proteinExistence type="inferred from homology"/>
<dbReference type="PANTHER" id="PTHR43727:SF2">
    <property type="entry name" value="GROUP IV DECARBOXYLASE"/>
    <property type="match status" value="1"/>
</dbReference>
<dbReference type="GO" id="GO:0030170">
    <property type="term" value="F:pyridoxal phosphate binding"/>
    <property type="evidence" value="ECO:0007669"/>
    <property type="project" value="UniProtKB-UniRule"/>
</dbReference>
<keyword evidence="11" id="KW-1185">Reference proteome</keyword>
<dbReference type="GO" id="GO:0009089">
    <property type="term" value="P:lysine biosynthetic process via diaminopimelate"/>
    <property type="evidence" value="ECO:0007669"/>
    <property type="project" value="UniProtKB-UniRule"/>
</dbReference>
<gene>
    <name evidence="5" type="primary">lysA</name>
    <name evidence="10" type="ORF">FC40_GL000674</name>
</gene>
<evidence type="ECO:0000256" key="8">
    <source>
        <dbReference type="RuleBase" id="RU003738"/>
    </source>
</evidence>
<dbReference type="PRINTS" id="PR01179">
    <property type="entry name" value="ODADCRBXLASE"/>
</dbReference>
<dbReference type="CDD" id="cd06828">
    <property type="entry name" value="PLPDE_III_DapDC"/>
    <property type="match status" value="1"/>
</dbReference>
<dbReference type="STRING" id="1423755.FC40_GL000674"/>
<comment type="cofactor">
    <cofactor evidence="1 5 7 8">
        <name>pyridoxal 5'-phosphate</name>
        <dbReference type="ChEBI" id="CHEBI:597326"/>
    </cofactor>
</comment>
<name>A0A0R1WLW8_9LACO</name>
<accession>A0A0R1WLW8</accession>
<keyword evidence="5" id="KW-0028">Amino-acid biosynthesis</keyword>
<dbReference type="NCBIfam" id="TIGR01048">
    <property type="entry name" value="lysA"/>
    <property type="match status" value="1"/>
</dbReference>
<keyword evidence="4 5" id="KW-0456">Lyase</keyword>